<accession>A0A9Q0ARL1</accession>
<dbReference type="Proteomes" id="UP000829685">
    <property type="component" value="Unassembled WGS sequence"/>
</dbReference>
<dbReference type="GO" id="GO:0005737">
    <property type="term" value="C:cytoplasm"/>
    <property type="evidence" value="ECO:0007669"/>
    <property type="project" value="TreeGrafter"/>
</dbReference>
<dbReference type="SUPFAM" id="SSF53335">
    <property type="entry name" value="S-adenosyl-L-methionine-dependent methyltransferases"/>
    <property type="match status" value="1"/>
</dbReference>
<evidence type="ECO:0008006" key="3">
    <source>
        <dbReference type="Google" id="ProtNLM"/>
    </source>
</evidence>
<dbReference type="PANTHER" id="PTHR14614">
    <property type="entry name" value="HEPATOCELLULAR CARCINOMA-ASSOCIATED ANTIGEN"/>
    <property type="match status" value="1"/>
</dbReference>
<dbReference type="InterPro" id="IPR019410">
    <property type="entry name" value="Methyltransf_16"/>
</dbReference>
<dbReference type="Pfam" id="PF10294">
    <property type="entry name" value="Methyltransf_16"/>
    <property type="match status" value="1"/>
</dbReference>
<protein>
    <recommendedName>
        <fullName evidence="3">Nicotinamide N-methyltransferase</fullName>
    </recommendedName>
</protein>
<dbReference type="AlphaFoldDB" id="A0A9Q0ARL1"/>
<dbReference type="EMBL" id="JAFIMR010000007">
    <property type="protein sequence ID" value="KAI1876580.1"/>
    <property type="molecule type" value="Genomic_DNA"/>
</dbReference>
<evidence type="ECO:0000313" key="2">
    <source>
        <dbReference type="Proteomes" id="UP000829685"/>
    </source>
</evidence>
<gene>
    <name evidence="1" type="ORF">JX265_004106</name>
</gene>
<name>A0A9Q0ARL1_9PEZI</name>
<dbReference type="InterPro" id="IPR029063">
    <property type="entry name" value="SAM-dependent_MTases_sf"/>
</dbReference>
<reference evidence="1" key="1">
    <citation type="submission" date="2021-03" db="EMBL/GenBank/DDBJ databases">
        <title>Revisited historic fungal species revealed as producer of novel bioactive compounds through whole genome sequencing and comparative genomics.</title>
        <authorList>
            <person name="Vignolle G.A."/>
            <person name="Hochenegger N."/>
            <person name="Mach R.L."/>
            <person name="Mach-Aigner A.R."/>
            <person name="Javad Rahimi M."/>
            <person name="Salim K.A."/>
            <person name="Chan C.M."/>
            <person name="Lim L.B.L."/>
            <person name="Cai F."/>
            <person name="Druzhinina I.S."/>
            <person name="U'Ren J.M."/>
            <person name="Derntl C."/>
        </authorList>
    </citation>
    <scope>NUCLEOTIDE SEQUENCE</scope>
    <source>
        <strain evidence="1">TUCIM 5799</strain>
    </source>
</reference>
<dbReference type="GO" id="GO:0008757">
    <property type="term" value="F:S-adenosylmethionine-dependent methyltransferase activity"/>
    <property type="evidence" value="ECO:0007669"/>
    <property type="project" value="UniProtKB-ARBA"/>
</dbReference>
<comment type="caution">
    <text evidence="1">The sequence shown here is derived from an EMBL/GenBank/DDBJ whole genome shotgun (WGS) entry which is preliminary data.</text>
</comment>
<dbReference type="Gene3D" id="3.40.50.150">
    <property type="entry name" value="Vaccinia Virus protein VP39"/>
    <property type="match status" value="1"/>
</dbReference>
<proteinExistence type="predicted"/>
<dbReference type="PANTHER" id="PTHR14614:SF104">
    <property type="entry name" value="N-METHYLTRANSFERASE, PUTATIVE (AFU_ORTHOLOGUE AFUA_1G17750)-RELATED"/>
    <property type="match status" value="1"/>
</dbReference>
<evidence type="ECO:0000313" key="1">
    <source>
        <dbReference type="EMBL" id="KAI1876580.1"/>
    </source>
</evidence>
<sequence>MSLTTRLTSANQADEVEDFLADSLGVVFPDDVMTLHGDASNALRYTSPHLPKPLHIQLADPDSEDDRRLFGHYLWNSSLMLAEFVEAGALDVQLLRPLGCGGEDSRLATAAPGADRLGEKAFDVRGLDTIELGAGTALPSIMAALLGAKSVVVTDYPAPPIMEVLHKNVAHNTQPVFSPSGAASDSILVDGHAWGQLDTPFARARRRGFDRVFVCDCLWMPWQHANLRASIDWFMKDGPTSRAWIVAGFHTGRQNMSGFFNERALAGSGLEVERIWERDCDGAERAWATERKDDSLRKRWMVVAVLRRKARQPVASGSET</sequence>
<organism evidence="1 2">
    <name type="scientific">Neoarthrinium moseri</name>
    <dbReference type="NCBI Taxonomy" id="1658444"/>
    <lineage>
        <taxon>Eukaryota</taxon>
        <taxon>Fungi</taxon>
        <taxon>Dikarya</taxon>
        <taxon>Ascomycota</taxon>
        <taxon>Pezizomycotina</taxon>
        <taxon>Sordariomycetes</taxon>
        <taxon>Xylariomycetidae</taxon>
        <taxon>Amphisphaeriales</taxon>
        <taxon>Apiosporaceae</taxon>
        <taxon>Neoarthrinium</taxon>
    </lineage>
</organism>
<keyword evidence="2" id="KW-1185">Reference proteome</keyword>